<dbReference type="PANTHER" id="PTHR42724">
    <property type="entry name" value="TETRAACYLDISACCHARIDE 4'-KINASE"/>
    <property type="match status" value="1"/>
</dbReference>
<gene>
    <name evidence="13 14" type="primary">lpxK</name>
    <name evidence="14" type="ORF">ACFQPS_18380</name>
</gene>
<keyword evidence="10 13" id="KW-0067">ATP-binding</keyword>
<dbReference type="Proteomes" id="UP001596456">
    <property type="component" value="Unassembled WGS sequence"/>
</dbReference>
<dbReference type="InterPro" id="IPR003758">
    <property type="entry name" value="LpxK"/>
</dbReference>
<keyword evidence="15" id="KW-1185">Reference proteome</keyword>
<evidence type="ECO:0000256" key="9">
    <source>
        <dbReference type="ARBA" id="ARBA00022777"/>
    </source>
</evidence>
<keyword evidence="8 13" id="KW-0547">Nucleotide-binding</keyword>
<accession>A0ABW2L0S8</accession>
<organism evidence="14 15">
    <name type="scientific">Rhodocista pekingensis</name>
    <dbReference type="NCBI Taxonomy" id="201185"/>
    <lineage>
        <taxon>Bacteria</taxon>
        <taxon>Pseudomonadati</taxon>
        <taxon>Pseudomonadota</taxon>
        <taxon>Alphaproteobacteria</taxon>
        <taxon>Rhodospirillales</taxon>
        <taxon>Azospirillaceae</taxon>
        <taxon>Rhodocista</taxon>
    </lineage>
</organism>
<reference evidence="15" key="1">
    <citation type="journal article" date="2019" name="Int. J. Syst. Evol. Microbiol.">
        <title>The Global Catalogue of Microorganisms (GCM) 10K type strain sequencing project: providing services to taxonomists for standard genome sequencing and annotation.</title>
        <authorList>
            <consortium name="The Broad Institute Genomics Platform"/>
            <consortium name="The Broad Institute Genome Sequencing Center for Infectious Disease"/>
            <person name="Wu L."/>
            <person name="Ma J."/>
        </authorList>
    </citation>
    <scope>NUCLEOTIDE SEQUENCE [LARGE SCALE GENOMIC DNA]</scope>
    <source>
        <strain evidence="15">CGMCC 1.16275</strain>
    </source>
</reference>
<dbReference type="PANTHER" id="PTHR42724:SF1">
    <property type="entry name" value="TETRAACYLDISACCHARIDE 4'-KINASE, MITOCHONDRIAL-RELATED"/>
    <property type="match status" value="1"/>
</dbReference>
<dbReference type="InterPro" id="IPR027417">
    <property type="entry name" value="P-loop_NTPase"/>
</dbReference>
<evidence type="ECO:0000256" key="1">
    <source>
        <dbReference type="ARBA" id="ARBA00002274"/>
    </source>
</evidence>
<dbReference type="RefSeq" id="WP_377360679.1">
    <property type="nucleotide sequence ID" value="NZ_JBHTCM010000027.1"/>
</dbReference>
<evidence type="ECO:0000256" key="2">
    <source>
        <dbReference type="ARBA" id="ARBA00004870"/>
    </source>
</evidence>
<feature type="binding site" evidence="13">
    <location>
        <begin position="57"/>
        <end position="64"/>
    </location>
    <ligand>
        <name>ATP</name>
        <dbReference type="ChEBI" id="CHEBI:30616"/>
    </ligand>
</feature>
<dbReference type="GO" id="GO:0009029">
    <property type="term" value="F:lipid-A 4'-kinase activity"/>
    <property type="evidence" value="ECO:0007669"/>
    <property type="project" value="UniProtKB-EC"/>
</dbReference>
<keyword evidence="5 13" id="KW-0444">Lipid biosynthesis</keyword>
<evidence type="ECO:0000256" key="13">
    <source>
        <dbReference type="HAMAP-Rule" id="MF_00409"/>
    </source>
</evidence>
<protein>
    <recommendedName>
        <fullName evidence="4 13">Tetraacyldisaccharide 4'-kinase</fullName>
        <ecNumber evidence="3 13">2.7.1.130</ecNumber>
    </recommendedName>
    <alternativeName>
        <fullName evidence="12 13">Lipid A 4'-kinase</fullName>
    </alternativeName>
</protein>
<evidence type="ECO:0000256" key="3">
    <source>
        <dbReference type="ARBA" id="ARBA00012071"/>
    </source>
</evidence>
<evidence type="ECO:0000256" key="4">
    <source>
        <dbReference type="ARBA" id="ARBA00016436"/>
    </source>
</evidence>
<comment type="caution">
    <text evidence="14">The sequence shown here is derived from an EMBL/GenBank/DDBJ whole genome shotgun (WGS) entry which is preliminary data.</text>
</comment>
<dbReference type="SUPFAM" id="SSF52540">
    <property type="entry name" value="P-loop containing nucleoside triphosphate hydrolases"/>
    <property type="match status" value="1"/>
</dbReference>
<evidence type="ECO:0000256" key="8">
    <source>
        <dbReference type="ARBA" id="ARBA00022741"/>
    </source>
</evidence>
<evidence type="ECO:0000256" key="6">
    <source>
        <dbReference type="ARBA" id="ARBA00022556"/>
    </source>
</evidence>
<evidence type="ECO:0000313" key="14">
    <source>
        <dbReference type="EMBL" id="MFC7335141.1"/>
    </source>
</evidence>
<dbReference type="NCBIfam" id="TIGR00682">
    <property type="entry name" value="lpxK"/>
    <property type="match status" value="1"/>
</dbReference>
<evidence type="ECO:0000256" key="12">
    <source>
        <dbReference type="ARBA" id="ARBA00029757"/>
    </source>
</evidence>
<comment type="catalytic activity">
    <reaction evidence="13">
        <text>a lipid A disaccharide + ATP = a lipid IVA + ADP + H(+)</text>
        <dbReference type="Rhea" id="RHEA:67840"/>
        <dbReference type="ChEBI" id="CHEBI:15378"/>
        <dbReference type="ChEBI" id="CHEBI:30616"/>
        <dbReference type="ChEBI" id="CHEBI:176343"/>
        <dbReference type="ChEBI" id="CHEBI:176425"/>
        <dbReference type="ChEBI" id="CHEBI:456216"/>
        <dbReference type="EC" id="2.7.1.130"/>
    </reaction>
</comment>
<dbReference type="EC" id="2.7.1.130" evidence="3 13"/>
<evidence type="ECO:0000256" key="5">
    <source>
        <dbReference type="ARBA" id="ARBA00022516"/>
    </source>
</evidence>
<keyword evidence="6 13" id="KW-0441">Lipid A biosynthesis</keyword>
<comment type="function">
    <text evidence="1 13">Transfers the gamma-phosphate of ATP to the 4'-position of a tetraacyldisaccharide 1-phosphate intermediate (termed DS-1-P) to form tetraacyldisaccharide 1,4'-bis-phosphate (lipid IVA).</text>
</comment>
<proteinExistence type="inferred from homology"/>
<keyword evidence="7 13" id="KW-0808">Transferase</keyword>
<keyword evidence="11 13" id="KW-0443">Lipid metabolism</keyword>
<name>A0ABW2L0S8_9PROT</name>
<evidence type="ECO:0000313" key="15">
    <source>
        <dbReference type="Proteomes" id="UP001596456"/>
    </source>
</evidence>
<evidence type="ECO:0000256" key="7">
    <source>
        <dbReference type="ARBA" id="ARBA00022679"/>
    </source>
</evidence>
<keyword evidence="9 13" id="KW-0418">Kinase</keyword>
<dbReference type="EMBL" id="JBHTCM010000027">
    <property type="protein sequence ID" value="MFC7335141.1"/>
    <property type="molecule type" value="Genomic_DNA"/>
</dbReference>
<dbReference type="HAMAP" id="MF_00409">
    <property type="entry name" value="LpxK"/>
    <property type="match status" value="1"/>
</dbReference>
<comment type="similarity">
    <text evidence="13">Belongs to the LpxK family.</text>
</comment>
<dbReference type="Pfam" id="PF02606">
    <property type="entry name" value="LpxK"/>
    <property type="match status" value="1"/>
</dbReference>
<evidence type="ECO:0000256" key="11">
    <source>
        <dbReference type="ARBA" id="ARBA00023098"/>
    </source>
</evidence>
<comment type="pathway">
    <text evidence="2 13">Glycolipid biosynthesis; lipid IV(A) biosynthesis; lipid IV(A) from (3R)-3-hydroxytetradecanoyl-[acyl-carrier-protein] and UDP-N-acetyl-alpha-D-glucosamine: step 6/6.</text>
</comment>
<evidence type="ECO:0000256" key="10">
    <source>
        <dbReference type="ARBA" id="ARBA00022840"/>
    </source>
</evidence>
<sequence length="338" mass="35202">MRAPAFWYAPPGTAGSMLTAALLAPASLVWTAATRWRLSGARPWRAPLPVVCVGNLVAGGAGKTPVVLDLLARLRRDGLDAHALSRGHGGRLPGPLRVDPARHTAAEVGDEPLLLAASAPAWIARDRAAGARAAAAAGAGALVLDDGFQNPGLAKDLSLLVVDGEAGVGNGRVIPAGPLREPVADGLARAQALLLLGEDRRGIADLCRGRLPVLRGRLVPEPQAAAALAGRRVLAFAGIGRPEKFFRTLEALGADIAARLPFPDHHPFTPAELRALLDRAAALDALAVTTEKDMVRLPAALRGRVRALPVAVTWEEPDALDRLLAPLLPGKEDHGQAQ</sequence>